<dbReference type="Proteomes" id="UP000005551">
    <property type="component" value="Unassembled WGS sequence"/>
</dbReference>
<evidence type="ECO:0000313" key="2">
    <source>
        <dbReference type="Proteomes" id="UP000005551"/>
    </source>
</evidence>
<name>I5BYY6_9BACT</name>
<keyword evidence="2" id="KW-1185">Reference proteome</keyword>
<protein>
    <submittedName>
        <fullName evidence="1">Uncharacterized protein</fullName>
    </submittedName>
</protein>
<dbReference type="OrthoDB" id="981402at2"/>
<comment type="caution">
    <text evidence="1">The sequence shown here is derived from an EMBL/GenBank/DDBJ whole genome shotgun (WGS) entry which is preliminary data.</text>
</comment>
<dbReference type="RefSeq" id="WP_009056355.1">
    <property type="nucleotide sequence ID" value="NZ_AJYA01000039.1"/>
</dbReference>
<dbReference type="EMBL" id="AJYA01000039">
    <property type="protein sequence ID" value="EIM74788.1"/>
    <property type="molecule type" value="Genomic_DNA"/>
</dbReference>
<dbReference type="STRING" id="1189621.A3SI_15206"/>
<dbReference type="AlphaFoldDB" id="I5BYY6"/>
<reference evidence="1 2" key="1">
    <citation type="submission" date="2012-05" db="EMBL/GenBank/DDBJ databases">
        <title>Genome sequence of Nitritalea halalkaliphila LW7.</title>
        <authorList>
            <person name="Jangir P.K."/>
            <person name="Singh A."/>
            <person name="Shivaji S."/>
            <person name="Sharma R."/>
        </authorList>
    </citation>
    <scope>NUCLEOTIDE SEQUENCE [LARGE SCALE GENOMIC DNA]</scope>
    <source>
        <strain evidence="1 2">LW7</strain>
    </source>
</reference>
<gene>
    <name evidence="1" type="ORF">A3SI_15206</name>
</gene>
<sequence length="79" mass="9400">MSPYAYGEIATPFLNYKVSSRILEANSPFAIMRIERAIRSEMPELILDPEGRFEKLMYHIPWLQDRYVPFGEGRYQRQD</sequence>
<accession>I5BYY6</accession>
<organism evidence="1 2">
    <name type="scientific">Nitritalea halalkaliphila LW7</name>
    <dbReference type="NCBI Taxonomy" id="1189621"/>
    <lineage>
        <taxon>Bacteria</taxon>
        <taxon>Pseudomonadati</taxon>
        <taxon>Bacteroidota</taxon>
        <taxon>Cytophagia</taxon>
        <taxon>Cytophagales</taxon>
        <taxon>Cyclobacteriaceae</taxon>
        <taxon>Nitritalea</taxon>
    </lineage>
</organism>
<proteinExistence type="predicted"/>
<evidence type="ECO:0000313" key="1">
    <source>
        <dbReference type="EMBL" id="EIM74788.1"/>
    </source>
</evidence>